<dbReference type="PRINTS" id="PR00032">
    <property type="entry name" value="HTHARAC"/>
</dbReference>
<sequence length="286" mass="33134">MNLIKTYTDVNPSDSRMNFRIRTMEAIYDENRGQPDEPHRHDYYIIMLVRKGKGTHDIDFTTYPLTDKQVYFISPGQVHRMEEQKRSSGYVITFSTRFMTENQIDPCFIDDINLFKDYGEAPPLPLSDLQLEQLSGYCRQMEEWSEKQMKFRAQGIGSLLRLFLISCNNLCTLHGGNPQELQGGGTLLRAYKQLVETHYTRWHLVSQYAESLHVTPDHLNRTVKALIGKTAKEYLQSRITTAARRMLYFSGQPQKEIAYALGFSEPAHFSSFFKKCTGISPSDFRK</sequence>
<dbReference type="GO" id="GO:0043565">
    <property type="term" value="F:sequence-specific DNA binding"/>
    <property type="evidence" value="ECO:0007669"/>
    <property type="project" value="InterPro"/>
</dbReference>
<keyword evidence="1" id="KW-0805">Transcription regulation</keyword>
<evidence type="ECO:0000313" key="6">
    <source>
        <dbReference type="Proteomes" id="UP000182248"/>
    </source>
</evidence>
<dbReference type="SUPFAM" id="SSF51215">
    <property type="entry name" value="Regulatory protein AraC"/>
    <property type="match status" value="1"/>
</dbReference>
<evidence type="ECO:0000256" key="3">
    <source>
        <dbReference type="ARBA" id="ARBA00023163"/>
    </source>
</evidence>
<dbReference type="SMART" id="SM00342">
    <property type="entry name" value="HTH_ARAC"/>
    <property type="match status" value="1"/>
</dbReference>
<gene>
    <name evidence="5" type="ORF">SAMN02927921_03261</name>
</gene>
<dbReference type="InterPro" id="IPR018060">
    <property type="entry name" value="HTH_AraC"/>
</dbReference>
<dbReference type="InterPro" id="IPR014710">
    <property type="entry name" value="RmlC-like_jellyroll"/>
</dbReference>
<feature type="domain" description="HTH araC/xylS-type" evidence="4">
    <location>
        <begin position="189"/>
        <end position="286"/>
    </location>
</feature>
<evidence type="ECO:0000313" key="5">
    <source>
        <dbReference type="EMBL" id="SFW68101.1"/>
    </source>
</evidence>
<dbReference type="SUPFAM" id="SSF46689">
    <property type="entry name" value="Homeodomain-like"/>
    <property type="match status" value="1"/>
</dbReference>
<dbReference type="RefSeq" id="WP_083564968.1">
    <property type="nucleotide sequence ID" value="NZ_FPJE01000020.1"/>
</dbReference>
<dbReference type="STRING" id="1150368.SAMN02927921_03261"/>
<protein>
    <submittedName>
        <fullName evidence="5">AraC-type DNA-binding protein</fullName>
    </submittedName>
</protein>
<dbReference type="Gene3D" id="1.10.10.60">
    <property type="entry name" value="Homeodomain-like"/>
    <property type="match status" value="1"/>
</dbReference>
<dbReference type="EMBL" id="FPJE01000020">
    <property type="protein sequence ID" value="SFW68101.1"/>
    <property type="molecule type" value="Genomic_DNA"/>
</dbReference>
<dbReference type="PANTHER" id="PTHR43280:SF32">
    <property type="entry name" value="TRANSCRIPTIONAL REGULATORY PROTEIN"/>
    <property type="match status" value="1"/>
</dbReference>
<evidence type="ECO:0000259" key="4">
    <source>
        <dbReference type="PROSITE" id="PS01124"/>
    </source>
</evidence>
<dbReference type="Gene3D" id="2.60.120.10">
    <property type="entry name" value="Jelly Rolls"/>
    <property type="match status" value="1"/>
</dbReference>
<dbReference type="Pfam" id="PF12833">
    <property type="entry name" value="HTH_18"/>
    <property type="match status" value="1"/>
</dbReference>
<keyword evidence="6" id="KW-1185">Reference proteome</keyword>
<name>A0A1K1R7U9_9FLAO</name>
<keyword evidence="3" id="KW-0804">Transcription</keyword>
<dbReference type="AlphaFoldDB" id="A0A1K1R7U9"/>
<dbReference type="InterPro" id="IPR009057">
    <property type="entry name" value="Homeodomain-like_sf"/>
</dbReference>
<dbReference type="OrthoDB" id="1096411at2"/>
<dbReference type="Proteomes" id="UP000182248">
    <property type="component" value="Unassembled WGS sequence"/>
</dbReference>
<keyword evidence="2 5" id="KW-0238">DNA-binding</keyword>
<evidence type="ECO:0000256" key="1">
    <source>
        <dbReference type="ARBA" id="ARBA00023015"/>
    </source>
</evidence>
<dbReference type="InterPro" id="IPR020449">
    <property type="entry name" value="Tscrpt_reg_AraC-type_HTH"/>
</dbReference>
<dbReference type="InterPro" id="IPR037923">
    <property type="entry name" value="HTH-like"/>
</dbReference>
<evidence type="ECO:0000256" key="2">
    <source>
        <dbReference type="ARBA" id="ARBA00023125"/>
    </source>
</evidence>
<reference evidence="5 6" key="1">
    <citation type="submission" date="2016-11" db="EMBL/GenBank/DDBJ databases">
        <authorList>
            <person name="Jaros S."/>
            <person name="Januszkiewicz K."/>
            <person name="Wedrychowicz H."/>
        </authorList>
    </citation>
    <scope>NUCLEOTIDE SEQUENCE [LARGE SCALE GENOMIC DNA]</scope>
    <source>
        <strain evidence="5 6">CGMCC 1.12145</strain>
    </source>
</reference>
<accession>A0A1K1R7U9</accession>
<proteinExistence type="predicted"/>
<dbReference type="PANTHER" id="PTHR43280">
    <property type="entry name" value="ARAC-FAMILY TRANSCRIPTIONAL REGULATOR"/>
    <property type="match status" value="1"/>
</dbReference>
<dbReference type="PROSITE" id="PS01124">
    <property type="entry name" value="HTH_ARAC_FAMILY_2"/>
    <property type="match status" value="1"/>
</dbReference>
<dbReference type="GO" id="GO:0003700">
    <property type="term" value="F:DNA-binding transcription factor activity"/>
    <property type="evidence" value="ECO:0007669"/>
    <property type="project" value="InterPro"/>
</dbReference>
<organism evidence="5 6">
    <name type="scientific">Sinomicrobium oceani</name>
    <dbReference type="NCBI Taxonomy" id="1150368"/>
    <lineage>
        <taxon>Bacteria</taxon>
        <taxon>Pseudomonadati</taxon>
        <taxon>Bacteroidota</taxon>
        <taxon>Flavobacteriia</taxon>
        <taxon>Flavobacteriales</taxon>
        <taxon>Flavobacteriaceae</taxon>
        <taxon>Sinomicrobium</taxon>
    </lineage>
</organism>
<dbReference type="Pfam" id="PF02311">
    <property type="entry name" value="AraC_binding"/>
    <property type="match status" value="1"/>
</dbReference>
<dbReference type="InterPro" id="IPR003313">
    <property type="entry name" value="AraC-bd"/>
</dbReference>